<dbReference type="Proteomes" id="UP000294927">
    <property type="component" value="Unassembled WGS sequence"/>
</dbReference>
<feature type="compositionally biased region" description="Basic residues" evidence="3">
    <location>
        <begin position="375"/>
        <end position="393"/>
    </location>
</feature>
<feature type="compositionally biased region" description="Polar residues" evidence="3">
    <location>
        <begin position="407"/>
        <end position="416"/>
    </location>
</feature>
<feature type="compositionally biased region" description="Basic and acidic residues" evidence="3">
    <location>
        <begin position="203"/>
        <end position="212"/>
    </location>
</feature>
<sequence length="460" mass="51131">MPRRPDPSSLSRFILVRMRWQAGLLVDHRLMIVGVPAPDVVKPLVAALSTKIVLPSIQGLQVLFYRAALPSSHQTLTFVSGLLHAHRREIGSVWRALNPGQQALLVLVYLRKGKPFAQVGAGIGVSTTTCRRYVNETVELLARRAPKLRDAPREAKRDDTAAARTWNILATLEEAGPIALGDKDYHGYDTTRERVITPYKGKNKPESQKDANRTPARLRGPGERANAQLKYWRILHQVRISPRRIDRLAKAIHVLHNYETTTGQKGSLRANAIRITGQIWSATWTITSRTRTKPRAQRSRPDRRSPRQPNTISTTTDTTNQLWPAGPTHTTRTPRAATLRRPLLTSPWPNTTANQILFVASAIEACGGQNVTPARLKRPVSPRHQLQTKRHHREPGPVGDPTESPRSRTQNTSSGQLEPAVTPCRRSPQTLRMTPSRAKFGSGPRRSSRVGGSGRCGRPG</sequence>
<evidence type="ECO:0000313" key="6">
    <source>
        <dbReference type="EMBL" id="TDV57505.1"/>
    </source>
</evidence>
<dbReference type="InterPro" id="IPR027805">
    <property type="entry name" value="Transposase_HTH_dom"/>
</dbReference>
<keyword evidence="6" id="KW-0540">Nuclease</keyword>
<keyword evidence="7" id="KW-1185">Reference proteome</keyword>
<evidence type="ECO:0000259" key="4">
    <source>
        <dbReference type="Pfam" id="PF13359"/>
    </source>
</evidence>
<protein>
    <submittedName>
        <fullName evidence="6">DDE superfamily endonuclease</fullName>
    </submittedName>
</protein>
<feature type="domain" description="Transposase Helix-turn-helix" evidence="5">
    <location>
        <begin position="96"/>
        <end position="146"/>
    </location>
</feature>
<dbReference type="GO" id="GO:0004519">
    <property type="term" value="F:endonuclease activity"/>
    <property type="evidence" value="ECO:0007669"/>
    <property type="project" value="UniProtKB-KW"/>
</dbReference>
<proteinExistence type="predicted"/>
<evidence type="ECO:0000256" key="3">
    <source>
        <dbReference type="SAM" id="MobiDB-lite"/>
    </source>
</evidence>
<accession>A0A4R7W5H8</accession>
<feature type="compositionally biased region" description="Gly residues" evidence="3">
    <location>
        <begin position="451"/>
        <end position="460"/>
    </location>
</feature>
<comment type="caution">
    <text evidence="6">The sequence shown here is derived from an EMBL/GenBank/DDBJ whole genome shotgun (WGS) entry which is preliminary data.</text>
</comment>
<evidence type="ECO:0000259" key="5">
    <source>
        <dbReference type="Pfam" id="PF13613"/>
    </source>
</evidence>
<feature type="region of interest" description="Disordered" evidence="3">
    <location>
        <begin position="200"/>
        <end position="222"/>
    </location>
</feature>
<evidence type="ECO:0000256" key="1">
    <source>
        <dbReference type="ARBA" id="ARBA00001968"/>
    </source>
</evidence>
<feature type="region of interest" description="Disordered" evidence="3">
    <location>
        <begin position="373"/>
        <end position="460"/>
    </location>
</feature>
<dbReference type="Pfam" id="PF13359">
    <property type="entry name" value="DDE_Tnp_4"/>
    <property type="match status" value="1"/>
</dbReference>
<dbReference type="AlphaFoldDB" id="A0A4R7W5H8"/>
<evidence type="ECO:0000256" key="2">
    <source>
        <dbReference type="ARBA" id="ARBA00022723"/>
    </source>
</evidence>
<reference evidence="6 7" key="1">
    <citation type="submission" date="2019-03" db="EMBL/GenBank/DDBJ databases">
        <title>Genomic Encyclopedia of Archaeal and Bacterial Type Strains, Phase II (KMG-II): from individual species to whole genera.</title>
        <authorList>
            <person name="Goeker M."/>
        </authorList>
    </citation>
    <scope>NUCLEOTIDE SEQUENCE [LARGE SCALE GENOMIC DNA]</scope>
    <source>
        <strain evidence="6 7">DSM 45499</strain>
    </source>
</reference>
<feature type="region of interest" description="Disordered" evidence="3">
    <location>
        <begin position="286"/>
        <end position="349"/>
    </location>
</feature>
<organism evidence="6 7">
    <name type="scientific">Actinophytocola oryzae</name>
    <dbReference type="NCBI Taxonomy" id="502181"/>
    <lineage>
        <taxon>Bacteria</taxon>
        <taxon>Bacillati</taxon>
        <taxon>Actinomycetota</taxon>
        <taxon>Actinomycetes</taxon>
        <taxon>Pseudonocardiales</taxon>
        <taxon>Pseudonocardiaceae</taxon>
    </lineage>
</organism>
<evidence type="ECO:0000313" key="7">
    <source>
        <dbReference type="Proteomes" id="UP000294927"/>
    </source>
</evidence>
<keyword evidence="2" id="KW-0479">Metal-binding</keyword>
<comment type="cofactor">
    <cofactor evidence="1">
        <name>a divalent metal cation</name>
        <dbReference type="ChEBI" id="CHEBI:60240"/>
    </cofactor>
</comment>
<keyword evidence="6" id="KW-0255">Endonuclease</keyword>
<keyword evidence="6" id="KW-0378">Hydrolase</keyword>
<gene>
    <name evidence="6" type="ORF">CLV71_101376</name>
</gene>
<dbReference type="EMBL" id="SOCP01000001">
    <property type="protein sequence ID" value="TDV57505.1"/>
    <property type="molecule type" value="Genomic_DNA"/>
</dbReference>
<feature type="domain" description="DDE Tnp4" evidence="4">
    <location>
        <begin position="153"/>
        <end position="257"/>
    </location>
</feature>
<dbReference type="Pfam" id="PF13613">
    <property type="entry name" value="HTH_Tnp_4"/>
    <property type="match status" value="1"/>
</dbReference>
<dbReference type="GO" id="GO:0046872">
    <property type="term" value="F:metal ion binding"/>
    <property type="evidence" value="ECO:0007669"/>
    <property type="project" value="UniProtKB-KW"/>
</dbReference>
<dbReference type="InterPro" id="IPR027806">
    <property type="entry name" value="HARBI1_dom"/>
</dbReference>
<feature type="compositionally biased region" description="Low complexity" evidence="3">
    <location>
        <begin position="307"/>
        <end position="345"/>
    </location>
</feature>
<name>A0A4R7W5H8_9PSEU</name>